<dbReference type="SMART" id="SM00267">
    <property type="entry name" value="GGDEF"/>
    <property type="match status" value="1"/>
</dbReference>
<evidence type="ECO:0000259" key="2">
    <source>
        <dbReference type="PROSITE" id="PS50887"/>
    </source>
</evidence>
<dbReference type="NCBIfam" id="TIGR00254">
    <property type="entry name" value="GGDEF"/>
    <property type="match status" value="1"/>
</dbReference>
<dbReference type="GO" id="GO:1902201">
    <property type="term" value="P:negative regulation of bacterial-type flagellum-dependent cell motility"/>
    <property type="evidence" value="ECO:0007669"/>
    <property type="project" value="TreeGrafter"/>
</dbReference>
<dbReference type="EMBL" id="FPIB01000010">
    <property type="protein sequence ID" value="SFV90163.1"/>
    <property type="molecule type" value="Genomic_DNA"/>
</dbReference>
<dbReference type="Pfam" id="PF00990">
    <property type="entry name" value="GGDEF"/>
    <property type="match status" value="1"/>
</dbReference>
<dbReference type="GO" id="GO:0043709">
    <property type="term" value="P:cell adhesion involved in single-species biofilm formation"/>
    <property type="evidence" value="ECO:0007669"/>
    <property type="project" value="TreeGrafter"/>
</dbReference>
<dbReference type="GO" id="GO:0005886">
    <property type="term" value="C:plasma membrane"/>
    <property type="evidence" value="ECO:0007669"/>
    <property type="project" value="TreeGrafter"/>
</dbReference>
<dbReference type="InterPro" id="IPR029787">
    <property type="entry name" value="Nucleotide_cyclase"/>
</dbReference>
<dbReference type="PROSITE" id="PS50887">
    <property type="entry name" value="GGDEF"/>
    <property type="match status" value="1"/>
</dbReference>
<feature type="transmembrane region" description="Helical" evidence="1">
    <location>
        <begin position="6"/>
        <end position="22"/>
    </location>
</feature>
<accession>A0A1W1E888</accession>
<proteinExistence type="predicted"/>
<dbReference type="InterPro" id="IPR043128">
    <property type="entry name" value="Rev_trsase/Diguanyl_cyclase"/>
</dbReference>
<protein>
    <submittedName>
        <fullName evidence="3">GGDEF domain protein</fullName>
    </submittedName>
</protein>
<keyword evidence="1" id="KW-1133">Transmembrane helix</keyword>
<dbReference type="FunFam" id="3.30.70.270:FF:000001">
    <property type="entry name" value="Diguanylate cyclase domain protein"/>
    <property type="match status" value="1"/>
</dbReference>
<evidence type="ECO:0000256" key="1">
    <source>
        <dbReference type="SAM" id="Phobius"/>
    </source>
</evidence>
<gene>
    <name evidence="3" type="ORF">MNB_SV-4-1279</name>
</gene>
<dbReference type="CDD" id="cd01949">
    <property type="entry name" value="GGDEF"/>
    <property type="match status" value="1"/>
</dbReference>
<reference evidence="3" key="1">
    <citation type="submission" date="2016-10" db="EMBL/GenBank/DDBJ databases">
        <authorList>
            <person name="de Groot N.N."/>
        </authorList>
    </citation>
    <scope>NUCLEOTIDE SEQUENCE</scope>
</reference>
<dbReference type="PANTHER" id="PTHR45138:SF9">
    <property type="entry name" value="DIGUANYLATE CYCLASE DGCM-RELATED"/>
    <property type="match status" value="1"/>
</dbReference>
<organism evidence="3">
    <name type="scientific">hydrothermal vent metagenome</name>
    <dbReference type="NCBI Taxonomy" id="652676"/>
    <lineage>
        <taxon>unclassified sequences</taxon>
        <taxon>metagenomes</taxon>
        <taxon>ecological metagenomes</taxon>
    </lineage>
</organism>
<dbReference type="Gene3D" id="3.30.70.270">
    <property type="match status" value="1"/>
</dbReference>
<feature type="domain" description="GGDEF" evidence="2">
    <location>
        <begin position="181"/>
        <end position="310"/>
    </location>
</feature>
<dbReference type="SUPFAM" id="SSF55073">
    <property type="entry name" value="Nucleotide cyclase"/>
    <property type="match status" value="1"/>
</dbReference>
<sequence length="310" mass="36091">MSHGYIGCIVLFILLAIAFWIYRKKSFDRHLRQFIDLSSDIVVLTDRTKILAMNQTGLNLFQAQTLQELPYKTRYLSKLFKEIDSEERYVDSIDWVTRIKRNQHIKVTIQFQHLVQTMQMQVNKINEERYLVTFHNISKVVAEKEAVAEDAERDELTRIYNRKKFNSTLAYAIRNAEIYGTNFSIILFDIDHFKQINDTHGHDVGDKILIQLSALVKNLLKEGDILARWGGEEFVILSSATKLNDAYELADRLRREIAHFPFPFIKTLTCSFGVTQYEKEDTKESIVKRADNALYVSKENGRNRVSIASV</sequence>
<evidence type="ECO:0000313" key="3">
    <source>
        <dbReference type="EMBL" id="SFV90163.1"/>
    </source>
</evidence>
<dbReference type="AlphaFoldDB" id="A0A1W1E888"/>
<keyword evidence="1" id="KW-0812">Transmembrane</keyword>
<dbReference type="InterPro" id="IPR050469">
    <property type="entry name" value="Diguanylate_Cyclase"/>
</dbReference>
<dbReference type="PANTHER" id="PTHR45138">
    <property type="entry name" value="REGULATORY COMPONENTS OF SENSORY TRANSDUCTION SYSTEM"/>
    <property type="match status" value="1"/>
</dbReference>
<dbReference type="InterPro" id="IPR000160">
    <property type="entry name" value="GGDEF_dom"/>
</dbReference>
<name>A0A1W1E888_9ZZZZ</name>
<dbReference type="GO" id="GO:0052621">
    <property type="term" value="F:diguanylate cyclase activity"/>
    <property type="evidence" value="ECO:0007669"/>
    <property type="project" value="TreeGrafter"/>
</dbReference>
<keyword evidence="1" id="KW-0472">Membrane</keyword>